<dbReference type="InterPro" id="IPR055261">
    <property type="entry name" value="PI_transfer_N"/>
</dbReference>
<accession>A0A8S4H9J2</accession>
<dbReference type="GO" id="GO:0005548">
    <property type="term" value="F:phospholipid transporter activity"/>
    <property type="evidence" value="ECO:0007669"/>
    <property type="project" value="InterPro"/>
</dbReference>
<sequence length="934" mass="103698">MKLIEFRLAMPLTMEEYKICQQYLLAKVSHEDTENTIHGVGHNKKTDGRSLVLFKKGTYDDENGEPGDYTFKRMNLVNKIPKWLLNFVDPKYCLIDEKSWNSYPYLKTVYEATGFPKAQVQVESTHHIGYNTEDNAFNISDEQLAQRKVVLIDIVNDKVAYKDYLPEEDPTIFYSERAQRGKLDENWIENSKVIMTCYKLFNIDIPYFGMFCSKLENWIVTVIKDSLLKYHRKALSWIDEWIDLTDEQIRAFEAEIQNKLEGFWKEVGLDVETDSSVAVQFMADRQANTPFAQQPADDFDDGEHLEMDQASIDAVKSDPANRGTACTPLPPTDEHSKFPGSKVGRGIGSASGAPSGESTSASELAEKSGKKSKDKKKKKKKKKKKGADGEEGSSGKKSSKSKDGKKSKKKKAKGGEAVEAVEAVEAAEAAEVVEAKESADPSESQGSLDGGASSKLRGAAAPSQAEEEGSSQSLEAGEEAEATDSSALNVEEGANAQKEQTSSSTTTTAEGEAGQSESTEKLAEGERPKKTKKSKGKSSKGKSSKEEGKKKKSDKSLSSSRKEEGLAEVEEEVEKSRTLVTPSDTKIRSRVLREVHNVDDEDILLTEEGEAAVMMPHMAGGKHSGDSVLGKKLNGGATQMGADLPWKLHHVFVTRNKMGSLEGRIMSPFSAEDLKRFNVNSVGNFKGGENLLMVNPFTERRCTNGAANNGEGERDMFFPLKSESLWEEGRTDLFTPIDVDHFYARQGGNAEGLFFNVGSSAMEDSQMMGDQFAENMESMHNGRRDMSRKDSDISLAIFYTLSMLFFVYSSMSIYKRFRSLFYFLLSAVLCACAFVYYEYWNQSCFGHGNVHKFYVSNFPASLTSVTSFLSGQRREQPREEIFKTLYKLNKATLNFASNSLNAQFQGSILSDLNEILSSQNGKYAQYVGSLLGKK</sequence>
<dbReference type="InterPro" id="IPR001666">
    <property type="entry name" value="PI_transfer"/>
</dbReference>
<feature type="domain" description="Phosphatidylinositol transfer protein N-terminal" evidence="3">
    <location>
        <begin position="1"/>
        <end position="257"/>
    </location>
</feature>
<dbReference type="SUPFAM" id="SSF55961">
    <property type="entry name" value="Bet v1-like"/>
    <property type="match status" value="1"/>
</dbReference>
<dbReference type="Proteomes" id="UP000779233">
    <property type="component" value="Unassembled WGS sequence"/>
</dbReference>
<feature type="compositionally biased region" description="Low complexity" evidence="1">
    <location>
        <begin position="415"/>
        <end position="432"/>
    </location>
</feature>
<dbReference type="AlphaFoldDB" id="A0A8S4H9J2"/>
<proteinExistence type="predicted"/>
<evidence type="ECO:0000256" key="2">
    <source>
        <dbReference type="SAM" id="Phobius"/>
    </source>
</evidence>
<dbReference type="InterPro" id="IPR023393">
    <property type="entry name" value="START-like_dom_sf"/>
</dbReference>
<dbReference type="Gene3D" id="3.30.530.20">
    <property type="match status" value="1"/>
</dbReference>
<feature type="compositionally biased region" description="Basic residues" evidence="1">
    <location>
        <begin position="372"/>
        <end position="385"/>
    </location>
</feature>
<gene>
    <name evidence="4" type="ORF">PVW1_120018400</name>
</gene>
<keyword evidence="2" id="KW-1133">Transmembrane helix</keyword>
<evidence type="ECO:0000313" key="5">
    <source>
        <dbReference type="Proteomes" id="UP000779233"/>
    </source>
</evidence>
<dbReference type="EMBL" id="CAJZCX010000004">
    <property type="protein sequence ID" value="CAG9473137.1"/>
    <property type="molecule type" value="Genomic_DNA"/>
</dbReference>
<evidence type="ECO:0000259" key="3">
    <source>
        <dbReference type="Pfam" id="PF02121"/>
    </source>
</evidence>
<feature type="compositionally biased region" description="Basic residues" evidence="1">
    <location>
        <begin position="529"/>
        <end position="542"/>
    </location>
</feature>
<comment type="caution">
    <text evidence="4">The sequence shown here is derived from an EMBL/GenBank/DDBJ whole genome shotgun (WGS) entry which is preliminary data.</text>
</comment>
<dbReference type="PRINTS" id="PR00391">
    <property type="entry name" value="PITRANSFER"/>
</dbReference>
<keyword evidence="2" id="KW-0812">Transmembrane</keyword>
<keyword evidence="2" id="KW-0472">Membrane</keyword>
<evidence type="ECO:0000256" key="1">
    <source>
        <dbReference type="SAM" id="MobiDB-lite"/>
    </source>
</evidence>
<name>A0A8S4H9J2_PLAVI</name>
<feature type="compositionally biased region" description="Basic and acidic residues" evidence="1">
    <location>
        <begin position="518"/>
        <end position="528"/>
    </location>
</feature>
<dbReference type="PANTHER" id="PTHR10658:SF11">
    <property type="entry name" value="VIBRATOR, ISOFORM B"/>
    <property type="match status" value="1"/>
</dbReference>
<evidence type="ECO:0000313" key="4">
    <source>
        <dbReference type="EMBL" id="CAG9473137.1"/>
    </source>
</evidence>
<protein>
    <submittedName>
        <fullName evidence="4">(malaria parasite P. vivax) hypothetical protein</fullName>
    </submittedName>
</protein>
<dbReference type="PANTHER" id="PTHR10658">
    <property type="entry name" value="PHOSPHATIDYLINOSITOL TRANSFER PROTEIN"/>
    <property type="match status" value="1"/>
</dbReference>
<feature type="compositionally biased region" description="Low complexity" evidence="1">
    <location>
        <begin position="499"/>
        <end position="517"/>
    </location>
</feature>
<feature type="compositionally biased region" description="Basic residues" evidence="1">
    <location>
        <begin position="397"/>
        <end position="412"/>
    </location>
</feature>
<dbReference type="VEuPathDB" id="PlasmoDB:PVPAM_120008300"/>
<feature type="region of interest" description="Disordered" evidence="1">
    <location>
        <begin position="313"/>
        <end position="581"/>
    </location>
</feature>
<dbReference type="Pfam" id="PF02121">
    <property type="entry name" value="IP_trans"/>
    <property type="match status" value="1"/>
</dbReference>
<dbReference type="CDD" id="cd07815">
    <property type="entry name" value="SRPBCC_PITP"/>
    <property type="match status" value="1"/>
</dbReference>
<organism evidence="4 5">
    <name type="scientific">Plasmodium vivax</name>
    <name type="common">malaria parasite P. vivax</name>
    <dbReference type="NCBI Taxonomy" id="5855"/>
    <lineage>
        <taxon>Eukaryota</taxon>
        <taxon>Sar</taxon>
        <taxon>Alveolata</taxon>
        <taxon>Apicomplexa</taxon>
        <taxon>Aconoidasida</taxon>
        <taxon>Haemosporida</taxon>
        <taxon>Plasmodiidae</taxon>
        <taxon>Plasmodium</taxon>
        <taxon>Plasmodium (Plasmodium)</taxon>
    </lineage>
</organism>
<feature type="transmembrane region" description="Helical" evidence="2">
    <location>
        <begin position="820"/>
        <end position="837"/>
    </location>
</feature>
<feature type="transmembrane region" description="Helical" evidence="2">
    <location>
        <begin position="793"/>
        <end position="814"/>
    </location>
</feature>
<reference evidence="4" key="1">
    <citation type="submission" date="2021-09" db="EMBL/GenBank/DDBJ databases">
        <authorList>
            <consortium name="Pathogen Informatics"/>
        </authorList>
    </citation>
    <scope>NUCLEOTIDE SEQUENCE</scope>
    <source>
        <strain evidence="4">PvW1</strain>
    </source>
</reference>